<feature type="chain" id="PRO_5017212067" description="Conjugal transfer mating pair stabilization protein TraN" evidence="1">
    <location>
        <begin position="27"/>
        <end position="1290"/>
    </location>
</feature>
<name>A0A3A1Y677_9GAMM</name>
<dbReference type="Proteomes" id="UP000265964">
    <property type="component" value="Unassembled WGS sequence"/>
</dbReference>
<dbReference type="InterPro" id="IPR014121">
    <property type="entry name" value="TraN_Ftype"/>
</dbReference>
<evidence type="ECO:0000313" key="3">
    <source>
        <dbReference type="Proteomes" id="UP000265964"/>
    </source>
</evidence>
<evidence type="ECO:0000313" key="2">
    <source>
        <dbReference type="EMBL" id="RIY33762.1"/>
    </source>
</evidence>
<keyword evidence="1" id="KW-0732">Signal</keyword>
<sequence length="1290" mass="144626">MHICLGKRWLSCLLSLALLVPPQPQALTGGKWLQVEAQDKTQQARAILNAKNNPNSQEYQQYLALKQDKNFLAALTSLSWGSLEQIDFTRLSKAEQEQLVTLVVQYLQAPPLIVDSGQQALWDTSKDYAAQASGVASKSLANMPELEVKHEAWFQDSQLLKGLSPSDPFISRGSCTQTKSSSFSCTQPRKIFAKCIVRPTWQGSNQGQGDITKLPAFFTKNKTCGKQCFQTQVEDQGRKISQTLVLSVIHQVEQMRFTVRLVHGEGKIGVNNQLLAVGKEIDISSLYNYKEQVLTFKVSNLKASVRKVNPYRLEIRGYYTQEQKPTHIDWDLEACPWTRLTQEFTASTKLSIERGYVSLLLNNSNTQAEVAWQAKKQSKTRSQAQSQIQTPNEIKFQIQHQVKPQVRIQEDLYPLKDLQPPKRKQIDIYSLEETQIGQIQILSRITNWLHKLVFLLNHPIKPISSQEALAQVSLSQEQSAFSHSFLAQASMQREQSIDSQDPLLQGYLNLESPTASQNPLAQVSLNQEAPTLFNQTLAREVAEPKQNIPIGAELKPKATTSLSLVQTKTQVQIPVFYSQPTFFKQMFFANSELKHLLSLQESLRQVSLSQIFSTFSPQLLGSSFKQSPTFVSQELVEIAVTSSVRSKDVSAPSSTNTASVGTAYANTADLKAQLEQINDQALPKLYQVKCLGKKIRLPEDQQACVIINGKEYCRIQNPHNPYLGEASFCEQIEISWQYTTQVKATCKQALEQALSKSNITCTLKDKEPIYLQSARDGDPYSLHYAQISKIKGASPELVKGIIGYTYSYQCNQQSVRPNCLDNFVSKQSYEDCPLEVSIKEVPKNFTTQNFATCILGVSCPKYFVQQGDKVIITNKSCQVVEHYQGLLTYRCWKQESFQNTVVTTKSKCAPYTCQAGDMGCDRLQKQQDMSKVIAAVSLLSGIQEESQCDLRTGICRVFAGKAHTCRCSAKGLVDCCNLPTQVSLQDYLSLGFKLTQLNEYAAKSLGYENPIGSWANLGQLVNQGFTKAYNYSKENLTSLYENLVGNSVATGTSVQGGEVVANQKLLQSLMASLYRWVNQNLGTQIGQKIFVQQGDTIKINPAVSQGFNYAMTIYSAYSFTKNALEVAYSCNESEVEFANKRKLRSCTNVGVYCSQRLLGSCIQTTQVSCCYSSPLARIIQEQVRTQLNKGFGRPQKPDCSPLTTEELALVDWQQINLDEWVAIMLSSPEFRNLGTKLAQQQTLLTRASANQNFDQRNAQERNQQRLDYLGSNLTLDNFVRKARQFLINQN</sequence>
<feature type="signal peptide" evidence="1">
    <location>
        <begin position="1"/>
        <end position="26"/>
    </location>
</feature>
<protein>
    <recommendedName>
        <fullName evidence="4">Conjugal transfer mating pair stabilization protein TraN</fullName>
    </recommendedName>
</protein>
<accession>A0A3A1Y677</accession>
<gene>
    <name evidence="2" type="ORF">CKF59_06190</name>
</gene>
<dbReference type="EMBL" id="NRJF01000186">
    <property type="protein sequence ID" value="RIY33762.1"/>
    <property type="molecule type" value="Genomic_DNA"/>
</dbReference>
<dbReference type="Pfam" id="PF06986">
    <property type="entry name" value="F_T4SS_TraN"/>
    <property type="match status" value="1"/>
</dbReference>
<organism evidence="2 3">
    <name type="scientific">Psittacicella gerlachiana</name>
    <dbReference type="NCBI Taxonomy" id="2028574"/>
    <lineage>
        <taxon>Bacteria</taxon>
        <taxon>Pseudomonadati</taxon>
        <taxon>Pseudomonadota</taxon>
        <taxon>Gammaproteobacteria</taxon>
        <taxon>Pasteurellales</taxon>
        <taxon>Psittacicellaceae</taxon>
        <taxon>Psittacicella</taxon>
    </lineage>
</organism>
<keyword evidence="3" id="KW-1185">Reference proteome</keyword>
<evidence type="ECO:0008006" key="4">
    <source>
        <dbReference type="Google" id="ProtNLM"/>
    </source>
</evidence>
<reference evidence="2 3" key="1">
    <citation type="submission" date="2017-08" db="EMBL/GenBank/DDBJ databases">
        <title>Reclassification of Bisgaard taxon 37 and 44.</title>
        <authorList>
            <person name="Christensen H."/>
        </authorList>
    </citation>
    <scope>NUCLEOTIDE SEQUENCE [LARGE SCALE GENOMIC DNA]</scope>
    <source>
        <strain evidence="2 3">EEAB3T1</strain>
    </source>
</reference>
<comment type="caution">
    <text evidence="2">The sequence shown here is derived from an EMBL/GenBank/DDBJ whole genome shotgun (WGS) entry which is preliminary data.</text>
</comment>
<proteinExistence type="predicted"/>
<dbReference type="OrthoDB" id="5297981at2"/>
<dbReference type="RefSeq" id="WP_119535082.1">
    <property type="nucleotide sequence ID" value="NZ_NRJF01000186.1"/>
</dbReference>
<evidence type="ECO:0000256" key="1">
    <source>
        <dbReference type="SAM" id="SignalP"/>
    </source>
</evidence>